<feature type="coiled-coil region" evidence="1">
    <location>
        <begin position="31"/>
        <end position="58"/>
    </location>
</feature>
<dbReference type="Pfam" id="PF18210">
    <property type="entry name" value="Knl1_RWD_C"/>
    <property type="match status" value="1"/>
</dbReference>
<reference evidence="3 4" key="1">
    <citation type="submission" date="2021-04" db="EMBL/GenBank/DDBJ databases">
        <authorList>
            <person name="De Guttry C."/>
            <person name="Zahm M."/>
            <person name="Klopp C."/>
            <person name="Cabau C."/>
            <person name="Louis A."/>
            <person name="Berthelot C."/>
            <person name="Parey E."/>
            <person name="Roest Crollius H."/>
            <person name="Montfort J."/>
            <person name="Robinson-Rechavi M."/>
            <person name="Bucao C."/>
            <person name="Bouchez O."/>
            <person name="Gislard M."/>
            <person name="Lluch J."/>
            <person name="Milhes M."/>
            <person name="Lampietro C."/>
            <person name="Lopez Roques C."/>
            <person name="Donnadieu C."/>
            <person name="Braasch I."/>
            <person name="Desvignes T."/>
            <person name="Postlethwait J."/>
            <person name="Bobe J."/>
            <person name="Wedekind C."/>
            <person name="Guiguen Y."/>
        </authorList>
    </citation>
    <scope>NUCLEOTIDE SEQUENCE [LARGE SCALE GENOMIC DNA]</scope>
    <source>
        <strain evidence="3">Cs_M1</strain>
        <tissue evidence="3">Blood</tissue>
    </source>
</reference>
<evidence type="ECO:0000313" key="3">
    <source>
        <dbReference type="EMBL" id="KAK6297473.1"/>
    </source>
</evidence>
<dbReference type="GO" id="GO:0005634">
    <property type="term" value="C:nucleus"/>
    <property type="evidence" value="ECO:0007669"/>
    <property type="project" value="TreeGrafter"/>
</dbReference>
<dbReference type="InterPro" id="IPR037388">
    <property type="entry name" value="Blinkin"/>
</dbReference>
<feature type="domain" description="Knl1 C-terminal RWD" evidence="2">
    <location>
        <begin position="61"/>
        <end position="149"/>
    </location>
</feature>
<proteinExistence type="predicted"/>
<evidence type="ECO:0000259" key="2">
    <source>
        <dbReference type="Pfam" id="PF18210"/>
    </source>
</evidence>
<accession>A0AAN8KT03</accession>
<dbReference type="GO" id="GO:0034501">
    <property type="term" value="P:protein localization to kinetochore"/>
    <property type="evidence" value="ECO:0007669"/>
    <property type="project" value="InterPro"/>
</dbReference>
<dbReference type="PANTHER" id="PTHR16520">
    <property type="entry name" value="KINETOCHORE SCAFFOLD 1"/>
    <property type="match status" value="1"/>
</dbReference>
<comment type="caution">
    <text evidence="3">The sequence shown here is derived from an EMBL/GenBank/DDBJ whole genome shotgun (WGS) entry which is preliminary data.</text>
</comment>
<evidence type="ECO:0000313" key="4">
    <source>
        <dbReference type="Proteomes" id="UP001356427"/>
    </source>
</evidence>
<protein>
    <recommendedName>
        <fullName evidence="2">Knl1 C-terminal RWD domain-containing protein</fullName>
    </recommendedName>
</protein>
<dbReference type="CDD" id="cd22817">
    <property type="entry name" value="DRWD-N_Knl1"/>
    <property type="match status" value="1"/>
</dbReference>
<dbReference type="GO" id="GO:0008608">
    <property type="term" value="P:attachment of spindle microtubules to kinetochore"/>
    <property type="evidence" value="ECO:0007669"/>
    <property type="project" value="InterPro"/>
</dbReference>
<name>A0AAN8KT03_9TELE</name>
<gene>
    <name evidence="3" type="ORF">J4Q44_G00320560</name>
</gene>
<evidence type="ECO:0000256" key="1">
    <source>
        <dbReference type="SAM" id="Coils"/>
    </source>
</evidence>
<organism evidence="3 4">
    <name type="scientific">Coregonus suidteri</name>
    <dbReference type="NCBI Taxonomy" id="861788"/>
    <lineage>
        <taxon>Eukaryota</taxon>
        <taxon>Metazoa</taxon>
        <taxon>Chordata</taxon>
        <taxon>Craniata</taxon>
        <taxon>Vertebrata</taxon>
        <taxon>Euteleostomi</taxon>
        <taxon>Actinopterygii</taxon>
        <taxon>Neopterygii</taxon>
        <taxon>Teleostei</taxon>
        <taxon>Protacanthopterygii</taxon>
        <taxon>Salmoniformes</taxon>
        <taxon>Salmonidae</taxon>
        <taxon>Coregoninae</taxon>
        <taxon>Coregonus</taxon>
    </lineage>
</organism>
<dbReference type="PANTHER" id="PTHR16520:SF3">
    <property type="entry name" value="KINETOCHORE SCAFFOLD 1"/>
    <property type="match status" value="1"/>
</dbReference>
<dbReference type="AlphaFoldDB" id="A0AAN8KT03"/>
<keyword evidence="1" id="KW-0175">Coiled coil</keyword>
<dbReference type="Proteomes" id="UP001356427">
    <property type="component" value="Unassembled WGS sequence"/>
</dbReference>
<sequence length="209" mass="24157">MTLKSRQQGVENVNKAIAESERQMCELEMQKKNSVDEVDRLRKETLELENHIAMLDRKTSLYESLLLEVQFQKPSGDVCEETERNIMDITFQRQMEDEKSHCYFRLVHNLLCQYIGSETTWIKKYPTSRYIPTLLHDVGLVVSRCRLLGEEINLMKKWGCSEAGHPGHQLCGHTERPEDIVSSVTPAKNHLIKIVKRSMNVCCETSSSQ</sequence>
<keyword evidence="4" id="KW-1185">Reference proteome</keyword>
<dbReference type="InterPro" id="IPR040850">
    <property type="entry name" value="Knl1_RWD_C"/>
</dbReference>
<dbReference type="EMBL" id="JAGTTL010000031">
    <property type="protein sequence ID" value="KAK6297473.1"/>
    <property type="molecule type" value="Genomic_DNA"/>
</dbReference>